<dbReference type="GO" id="GO:0005634">
    <property type="term" value="C:nucleus"/>
    <property type="evidence" value="ECO:0007669"/>
    <property type="project" value="UniProtKB-SubCell"/>
</dbReference>
<accession>A0AAV5HY98</accession>
<dbReference type="InterPro" id="IPR036641">
    <property type="entry name" value="HPT_dom_sf"/>
</dbReference>
<keyword evidence="2" id="KW-0932">Cytokinin signaling pathway</keyword>
<evidence type="ECO:0000256" key="2">
    <source>
        <dbReference type="RuleBase" id="RU369004"/>
    </source>
</evidence>
<dbReference type="AlphaFoldDB" id="A0AAV5HY98"/>
<dbReference type="PANTHER" id="PTHR28242:SF63">
    <property type="entry name" value="HISTIDINE-CONTAINING PHOSPHOTRANSFER PROTEIN"/>
    <property type="match status" value="1"/>
</dbReference>
<proteinExistence type="predicted"/>
<keyword evidence="4" id="KW-1185">Reference proteome</keyword>
<name>A0AAV5HY98_9ROSI</name>
<evidence type="ECO:0000313" key="4">
    <source>
        <dbReference type="Proteomes" id="UP001054252"/>
    </source>
</evidence>
<comment type="function">
    <text evidence="2">Functions as a two-component phosphorelay mediators between cytokinin sensor histidine kinases and response regulators (B-type ARRs). Plays an important role in propagating cytokinin signal transduction.</text>
</comment>
<dbReference type="GO" id="GO:0009927">
    <property type="term" value="F:histidine phosphotransfer kinase activity"/>
    <property type="evidence" value="ECO:0007669"/>
    <property type="project" value="UniProtKB-UniRule"/>
</dbReference>
<sequence length="150" mass="17066">MASRKEALNLEVLEMISIMEKKGAVDDRLGKIRDMNETSNPFPLLELIPTFNKDAYSILREMSVALGKTDLDYGHLEELCSKMEGKTSSIGACRMARACSRLRQATDEKSKDGCLNAFEILKNEYLSLNWMLEWTAELERRILSLETNDP</sequence>
<keyword evidence="1 2" id="KW-0902">Two-component regulatory system</keyword>
<gene>
    <name evidence="3" type="ORF">SLEP1_g5443</name>
</gene>
<reference evidence="3 4" key="1">
    <citation type="journal article" date="2021" name="Commun. Biol.">
        <title>The genome of Shorea leprosula (Dipterocarpaceae) highlights the ecological relevance of drought in aseasonal tropical rainforests.</title>
        <authorList>
            <person name="Ng K.K.S."/>
            <person name="Kobayashi M.J."/>
            <person name="Fawcett J.A."/>
            <person name="Hatakeyama M."/>
            <person name="Paape T."/>
            <person name="Ng C.H."/>
            <person name="Ang C.C."/>
            <person name="Tnah L.H."/>
            <person name="Lee C.T."/>
            <person name="Nishiyama T."/>
            <person name="Sese J."/>
            <person name="O'Brien M.J."/>
            <person name="Copetti D."/>
            <person name="Mohd Noor M.I."/>
            <person name="Ong R.C."/>
            <person name="Putra M."/>
            <person name="Sireger I.Z."/>
            <person name="Indrioko S."/>
            <person name="Kosugi Y."/>
            <person name="Izuno A."/>
            <person name="Isagi Y."/>
            <person name="Lee S.L."/>
            <person name="Shimizu K.K."/>
        </authorList>
    </citation>
    <scope>NUCLEOTIDE SEQUENCE [LARGE SCALE GENOMIC DNA]</scope>
    <source>
        <strain evidence="3">214</strain>
    </source>
</reference>
<dbReference type="EMBL" id="BPVZ01000005">
    <property type="protein sequence ID" value="GKU91587.1"/>
    <property type="molecule type" value="Genomic_DNA"/>
</dbReference>
<protein>
    <recommendedName>
        <fullName evidence="2">Histidine-containing phosphotransfer protein</fullName>
    </recommendedName>
</protein>
<dbReference type="Gene3D" id="1.20.120.160">
    <property type="entry name" value="HPT domain"/>
    <property type="match status" value="1"/>
</dbReference>
<comment type="subcellular location">
    <subcellularLocation>
        <location evidence="2">Cytoplasm</location>
        <location evidence="2">Cytosol</location>
    </subcellularLocation>
    <subcellularLocation>
        <location evidence="2">Nucleus</location>
    </subcellularLocation>
</comment>
<dbReference type="GO" id="GO:0009736">
    <property type="term" value="P:cytokinin-activated signaling pathway"/>
    <property type="evidence" value="ECO:0007669"/>
    <property type="project" value="UniProtKB-KW"/>
</dbReference>
<dbReference type="GO" id="GO:0043424">
    <property type="term" value="F:protein histidine kinase binding"/>
    <property type="evidence" value="ECO:0007669"/>
    <property type="project" value="UniProtKB-UniRule"/>
</dbReference>
<dbReference type="SUPFAM" id="SSF47226">
    <property type="entry name" value="Histidine-containing phosphotransfer domain, HPT domain"/>
    <property type="match status" value="1"/>
</dbReference>
<dbReference type="GO" id="GO:0005829">
    <property type="term" value="C:cytosol"/>
    <property type="evidence" value="ECO:0007669"/>
    <property type="project" value="UniProtKB-SubCell"/>
</dbReference>
<dbReference type="GO" id="GO:0000160">
    <property type="term" value="P:phosphorelay signal transduction system"/>
    <property type="evidence" value="ECO:0007669"/>
    <property type="project" value="UniProtKB-UniRule"/>
</dbReference>
<comment type="domain">
    <text evidence="2">Histidine-containing phosphotransfer domain (HPt) contains an active histidine that mediates the phosphotransfer.</text>
</comment>
<evidence type="ECO:0000313" key="3">
    <source>
        <dbReference type="EMBL" id="GKU91587.1"/>
    </source>
</evidence>
<dbReference type="PANTHER" id="PTHR28242">
    <property type="entry name" value="PHOSPHORELAY INTERMEDIATE PROTEIN YPD1"/>
    <property type="match status" value="1"/>
</dbReference>
<comment type="caution">
    <text evidence="3">The sequence shown here is derived from an EMBL/GenBank/DDBJ whole genome shotgun (WGS) entry which is preliminary data.</text>
</comment>
<evidence type="ECO:0000256" key="1">
    <source>
        <dbReference type="ARBA" id="ARBA00023012"/>
    </source>
</evidence>
<dbReference type="Proteomes" id="UP001054252">
    <property type="component" value="Unassembled WGS sequence"/>
</dbReference>
<organism evidence="3 4">
    <name type="scientific">Rubroshorea leprosula</name>
    <dbReference type="NCBI Taxonomy" id="152421"/>
    <lineage>
        <taxon>Eukaryota</taxon>
        <taxon>Viridiplantae</taxon>
        <taxon>Streptophyta</taxon>
        <taxon>Embryophyta</taxon>
        <taxon>Tracheophyta</taxon>
        <taxon>Spermatophyta</taxon>
        <taxon>Magnoliopsida</taxon>
        <taxon>eudicotyledons</taxon>
        <taxon>Gunneridae</taxon>
        <taxon>Pentapetalae</taxon>
        <taxon>rosids</taxon>
        <taxon>malvids</taxon>
        <taxon>Malvales</taxon>
        <taxon>Dipterocarpaceae</taxon>
        <taxon>Rubroshorea</taxon>
    </lineage>
</organism>
<dbReference type="InterPro" id="IPR045871">
    <property type="entry name" value="AHP1-5/YPD1"/>
</dbReference>